<gene>
    <name evidence="4" type="ORF">MNEG_15267</name>
</gene>
<dbReference type="Pfam" id="PF00400">
    <property type="entry name" value="WD40"/>
    <property type="match status" value="1"/>
</dbReference>
<dbReference type="RefSeq" id="XP_013891717.1">
    <property type="nucleotide sequence ID" value="XM_014036263.1"/>
</dbReference>
<dbReference type="PROSITE" id="PS50082">
    <property type="entry name" value="WD_REPEATS_2"/>
    <property type="match status" value="1"/>
</dbReference>
<protein>
    <submittedName>
        <fullName evidence="4">WD repeat-containing protein 49</fullName>
    </submittedName>
</protein>
<dbReference type="InterPro" id="IPR015943">
    <property type="entry name" value="WD40/YVTN_repeat-like_dom_sf"/>
</dbReference>
<dbReference type="Gene3D" id="2.130.10.10">
    <property type="entry name" value="YVTN repeat-like/Quinoprotein amine dehydrogenase"/>
    <property type="match status" value="1"/>
</dbReference>
<evidence type="ECO:0000256" key="2">
    <source>
        <dbReference type="ARBA" id="ARBA00022737"/>
    </source>
</evidence>
<accession>A0A0D2IXR2</accession>
<dbReference type="SMART" id="SM00320">
    <property type="entry name" value="WD40"/>
    <property type="match status" value="2"/>
</dbReference>
<organism evidence="4 5">
    <name type="scientific">Monoraphidium neglectum</name>
    <dbReference type="NCBI Taxonomy" id="145388"/>
    <lineage>
        <taxon>Eukaryota</taxon>
        <taxon>Viridiplantae</taxon>
        <taxon>Chlorophyta</taxon>
        <taxon>core chlorophytes</taxon>
        <taxon>Chlorophyceae</taxon>
        <taxon>CS clade</taxon>
        <taxon>Sphaeropleales</taxon>
        <taxon>Selenastraceae</taxon>
        <taxon>Monoraphidium</taxon>
    </lineage>
</organism>
<dbReference type="AlphaFoldDB" id="A0A0D2IXR2"/>
<dbReference type="GeneID" id="25732911"/>
<evidence type="ECO:0000256" key="1">
    <source>
        <dbReference type="ARBA" id="ARBA00022574"/>
    </source>
</evidence>
<sequence>MLYDPARRRLVTAASRPYVWHHKVVTLDKTGHREPLRGVLYNSTFHVAVSVDEGGTVCVWCMQDGSREGRFSNAHGDSKVTALSFDKNERRLVTAANDACIRMWNFNNGSLLRT</sequence>
<dbReference type="KEGG" id="mng:MNEG_15267"/>
<dbReference type="STRING" id="145388.A0A0D2IXR2"/>
<dbReference type="InterPro" id="IPR019775">
    <property type="entry name" value="WD40_repeat_CS"/>
</dbReference>
<dbReference type="PANTHER" id="PTHR44324">
    <property type="entry name" value="WD40 REPEAT DOMAIN 95"/>
    <property type="match status" value="1"/>
</dbReference>
<evidence type="ECO:0000313" key="4">
    <source>
        <dbReference type="EMBL" id="KIY92697.1"/>
    </source>
</evidence>
<keyword evidence="5" id="KW-1185">Reference proteome</keyword>
<dbReference type="OrthoDB" id="515012at2759"/>
<name>A0A0D2IXR2_9CHLO</name>
<dbReference type="Proteomes" id="UP000054498">
    <property type="component" value="Unassembled WGS sequence"/>
</dbReference>
<dbReference type="InterPro" id="IPR011047">
    <property type="entry name" value="Quinoprotein_ADH-like_sf"/>
</dbReference>
<dbReference type="InterPro" id="IPR001680">
    <property type="entry name" value="WD40_rpt"/>
</dbReference>
<keyword evidence="1 3" id="KW-0853">WD repeat</keyword>
<evidence type="ECO:0000313" key="5">
    <source>
        <dbReference type="Proteomes" id="UP000054498"/>
    </source>
</evidence>
<dbReference type="PROSITE" id="PS50294">
    <property type="entry name" value="WD_REPEATS_REGION"/>
    <property type="match status" value="1"/>
</dbReference>
<dbReference type="EMBL" id="KK105394">
    <property type="protein sequence ID" value="KIY92697.1"/>
    <property type="molecule type" value="Genomic_DNA"/>
</dbReference>
<feature type="repeat" description="WD" evidence="3">
    <location>
        <begin position="80"/>
        <end position="114"/>
    </location>
</feature>
<dbReference type="PANTHER" id="PTHR44324:SF4">
    <property type="entry name" value="WD40 REPEAT DOMAIN 95"/>
    <property type="match status" value="1"/>
</dbReference>
<proteinExistence type="predicted"/>
<reference evidence="4 5" key="1">
    <citation type="journal article" date="2013" name="BMC Genomics">
        <title>Reconstruction of the lipid metabolism for the microalga Monoraphidium neglectum from its genome sequence reveals characteristics suitable for biofuel production.</title>
        <authorList>
            <person name="Bogen C."/>
            <person name="Al-Dilaimi A."/>
            <person name="Albersmeier A."/>
            <person name="Wichmann J."/>
            <person name="Grundmann M."/>
            <person name="Rupp O."/>
            <person name="Lauersen K.J."/>
            <person name="Blifernez-Klassen O."/>
            <person name="Kalinowski J."/>
            <person name="Goesmann A."/>
            <person name="Mussgnug J.H."/>
            <person name="Kruse O."/>
        </authorList>
    </citation>
    <scope>NUCLEOTIDE SEQUENCE [LARGE SCALE GENOMIC DNA]</scope>
    <source>
        <strain evidence="4 5">SAG 48.87</strain>
    </source>
</reference>
<dbReference type="PROSITE" id="PS00678">
    <property type="entry name" value="WD_REPEATS_1"/>
    <property type="match status" value="1"/>
</dbReference>
<dbReference type="InterPro" id="IPR051242">
    <property type="entry name" value="WD-EF-hand_domain"/>
</dbReference>
<evidence type="ECO:0000256" key="3">
    <source>
        <dbReference type="PROSITE-ProRule" id="PRU00221"/>
    </source>
</evidence>
<keyword evidence="2" id="KW-0677">Repeat</keyword>
<dbReference type="SUPFAM" id="SSF50998">
    <property type="entry name" value="Quinoprotein alcohol dehydrogenase-like"/>
    <property type="match status" value="1"/>
</dbReference>